<organism evidence="1 2">
    <name type="scientific">Arsenicibacter rosenii</name>
    <dbReference type="NCBI Taxonomy" id="1750698"/>
    <lineage>
        <taxon>Bacteria</taxon>
        <taxon>Pseudomonadati</taxon>
        <taxon>Bacteroidota</taxon>
        <taxon>Cytophagia</taxon>
        <taxon>Cytophagales</taxon>
        <taxon>Spirosomataceae</taxon>
        <taxon>Arsenicibacter</taxon>
    </lineage>
</organism>
<dbReference type="AlphaFoldDB" id="A0A1S2VGR7"/>
<evidence type="ECO:0000313" key="2">
    <source>
        <dbReference type="Proteomes" id="UP000181790"/>
    </source>
</evidence>
<name>A0A1S2VGR7_9BACT</name>
<dbReference type="Proteomes" id="UP000181790">
    <property type="component" value="Unassembled WGS sequence"/>
</dbReference>
<proteinExistence type="predicted"/>
<sequence length="144" mass="15686">MKRLLFLISISFLLTDCKKKEGDSGTTPSPNSAVNGKWKYESNINGGCSNLIGTVCEIKNGESTILSLPATENGFKTGEKILSNINQTTSPNNFSAIGYTRNNGGVVQDPNLKVEIVIQANGQEMIQTYPNNACNPNQKWIKMN</sequence>
<gene>
    <name evidence="1" type="ORF">BLX24_19215</name>
</gene>
<evidence type="ECO:0000313" key="1">
    <source>
        <dbReference type="EMBL" id="OIN57610.1"/>
    </source>
</evidence>
<comment type="caution">
    <text evidence="1">The sequence shown here is derived from an EMBL/GenBank/DDBJ whole genome shotgun (WGS) entry which is preliminary data.</text>
</comment>
<reference evidence="1 2" key="1">
    <citation type="submission" date="2016-10" db="EMBL/GenBank/DDBJ databases">
        <title>Arsenicibacter rosenii gen. nov., sp. nov., an efficient arsenic-methylating bacterium isolated from an arsenic-contaminated paddy soil.</title>
        <authorList>
            <person name="Huang K."/>
        </authorList>
    </citation>
    <scope>NUCLEOTIDE SEQUENCE [LARGE SCALE GENOMIC DNA]</scope>
    <source>
        <strain evidence="1 2">SM-1</strain>
    </source>
</reference>
<protein>
    <recommendedName>
        <fullName evidence="3">Lipocalin-like domain-containing protein</fullName>
    </recommendedName>
</protein>
<accession>A0A1S2VGR7</accession>
<evidence type="ECO:0008006" key="3">
    <source>
        <dbReference type="Google" id="ProtNLM"/>
    </source>
</evidence>
<dbReference type="RefSeq" id="WP_071504817.1">
    <property type="nucleotide sequence ID" value="NZ_MORL01000011.1"/>
</dbReference>
<dbReference type="EMBL" id="MORL01000011">
    <property type="protein sequence ID" value="OIN57610.1"/>
    <property type="molecule type" value="Genomic_DNA"/>
</dbReference>
<keyword evidence="2" id="KW-1185">Reference proteome</keyword>